<dbReference type="Gene3D" id="1.25.40.20">
    <property type="entry name" value="Ankyrin repeat-containing domain"/>
    <property type="match status" value="2"/>
</dbReference>
<proteinExistence type="predicted"/>
<dbReference type="SUPFAM" id="SSF48403">
    <property type="entry name" value="Ankyrin repeat"/>
    <property type="match status" value="1"/>
</dbReference>
<dbReference type="InterPro" id="IPR036770">
    <property type="entry name" value="Ankyrin_rpt-contain_sf"/>
</dbReference>
<sequence>MDPGNTPGLGAAPKKATAPKIDDSTWEQYKEYIRFLYIDEKNTLEQVRERIKNELGFEATKAQYIRMVNQVWKLPKTLKRKDAQFIEAECNKRSRQEKLTEIRYGGRLVEEDEIRRKASRHYVTVLEQHQQRLLEVGSEANIAGEIPNDIELRTPPEAIESHSASSPNFGSLMEWLHSPYDPSVREQSLSPVPSLCSGRLTPSTFEWLQPFLFQNPLLHIMPTMQFEYIFESEIKFLFKEPRSYLFNAKDNNALAQILSPKPVENTTEWVSKVVSGALGQNKNLQDLLSFFKSYMVRLSNNIDDRSIQRKCLDGLLQSGQIAKHKYILESILKQGSSIDSSDHSNSSSILEAPDYTKSFRQVVRNFAIELFYSASRIGDLDMVKYLIGVGILGSNRTKTPQFHTLTATAVQFSIQYRQEAVWRFLLRQGININTEPLSELPSLLCTAVLVDIPHLVAELVQLGAKDPIQNSSISNTNLWGYINGLKDDNLAWTKNLYIRPTTDIITALQLSVAAKRDECFRILAKEHARRPKSFSSRHGRKGLLHIATELRNHKVMEEIIEWQGLRIKIDGKIEILTRRHVEESSLYIAISNEDVTAMKILCKHGAKIDNISPNNLEKLDPQLWLTNVTQANPSLKNSSAQPDIRQILEYMEYLASQSKAELSDTLFSESEFDSDDDNDISWSTRFPRLQEGWIANVTNLVKRLLVNDPNYNLRIIATCLEISAIFLDYVTVGVGPDYDTAPQDFICTNISGRLHKFTYDETERFLKEFREFLPDYLLEALIIPDSTWIYFHPDAQRRTTRNIENVLQIVREHGRYQRPTPYETFIKKLNKFCFDMNGKKEEYFDIKNDYNNGKGMKLLSKLEQSFEKNKDDMGSILEWSSRIPDDTFRRRLCNFAVRHILALQPDQLLSLLKAAAHNDLHDVVERVINHENCPQITKEVVSVATWFASIKSFDLILEKYNRNSSEESLEIPLLQSIFVGQVYKTVKLIERSDINYDFGMNRTALETTAILGRLDIAKVLLESGASKSLHSAQRQAFRRGHFALSDMISEAIAVKRARNENINV</sequence>
<comment type="caution">
    <text evidence="2">The sequence shown here is derived from an EMBL/GenBank/DDBJ whole genome shotgun (WGS) entry which is preliminary data.</text>
</comment>
<keyword evidence="3" id="KW-1185">Reference proteome</keyword>
<dbReference type="AlphaFoldDB" id="A0AAV9WVE4"/>
<reference evidence="2 3" key="1">
    <citation type="submission" date="2019-10" db="EMBL/GenBank/DDBJ databases">
        <authorList>
            <person name="Palmer J.M."/>
        </authorList>
    </citation>
    <scope>NUCLEOTIDE SEQUENCE [LARGE SCALE GENOMIC DNA]</scope>
    <source>
        <strain evidence="2 3">TWF694</strain>
    </source>
</reference>
<protein>
    <recommendedName>
        <fullName evidence="1">Clr5 domain-containing protein</fullName>
    </recommendedName>
</protein>
<name>A0AAV9WVE4_9PEZI</name>
<dbReference type="EMBL" id="JAVHJO010000015">
    <property type="protein sequence ID" value="KAK6527548.1"/>
    <property type="molecule type" value="Genomic_DNA"/>
</dbReference>
<feature type="domain" description="Clr5" evidence="1">
    <location>
        <begin position="23"/>
        <end position="76"/>
    </location>
</feature>
<gene>
    <name evidence="2" type="ORF">TWF694_004531</name>
</gene>
<dbReference type="SMART" id="SM00248">
    <property type="entry name" value="ANK"/>
    <property type="match status" value="6"/>
</dbReference>
<evidence type="ECO:0000259" key="1">
    <source>
        <dbReference type="Pfam" id="PF14420"/>
    </source>
</evidence>
<dbReference type="Proteomes" id="UP001365542">
    <property type="component" value="Unassembled WGS sequence"/>
</dbReference>
<dbReference type="PANTHER" id="PTHR38788:SF3">
    <property type="entry name" value="CLR5 DOMAIN-CONTAINING PROTEIN"/>
    <property type="match status" value="1"/>
</dbReference>
<evidence type="ECO:0000313" key="2">
    <source>
        <dbReference type="EMBL" id="KAK6527548.1"/>
    </source>
</evidence>
<dbReference type="PANTHER" id="PTHR38788">
    <property type="entry name" value="CLR5 DOMAIN-CONTAINING PROTEIN"/>
    <property type="match status" value="1"/>
</dbReference>
<accession>A0AAV9WVE4</accession>
<organism evidence="2 3">
    <name type="scientific">Orbilia ellipsospora</name>
    <dbReference type="NCBI Taxonomy" id="2528407"/>
    <lineage>
        <taxon>Eukaryota</taxon>
        <taxon>Fungi</taxon>
        <taxon>Dikarya</taxon>
        <taxon>Ascomycota</taxon>
        <taxon>Pezizomycotina</taxon>
        <taxon>Orbiliomycetes</taxon>
        <taxon>Orbiliales</taxon>
        <taxon>Orbiliaceae</taxon>
        <taxon>Orbilia</taxon>
    </lineage>
</organism>
<dbReference type="InterPro" id="IPR025676">
    <property type="entry name" value="Clr5_dom"/>
</dbReference>
<dbReference type="InterPro" id="IPR002110">
    <property type="entry name" value="Ankyrin_rpt"/>
</dbReference>
<dbReference type="Pfam" id="PF14420">
    <property type="entry name" value="Clr5"/>
    <property type="match status" value="1"/>
</dbReference>
<evidence type="ECO:0000313" key="3">
    <source>
        <dbReference type="Proteomes" id="UP001365542"/>
    </source>
</evidence>